<reference evidence="3 4" key="1">
    <citation type="submission" date="2019-03" db="EMBL/GenBank/DDBJ databases">
        <authorList>
            <person name="Gaulin E."/>
            <person name="Dumas B."/>
        </authorList>
    </citation>
    <scope>NUCLEOTIDE SEQUENCE [LARGE SCALE GENOMIC DNA]</scope>
    <source>
        <strain evidence="3">CBS 568.67</strain>
    </source>
</reference>
<dbReference type="AlphaFoldDB" id="A0A485K6U2"/>
<evidence type="ECO:0000313" key="2">
    <source>
        <dbReference type="EMBL" id="KAF0719745.1"/>
    </source>
</evidence>
<keyword evidence="1" id="KW-0175">Coiled coil</keyword>
<organism evidence="3 4">
    <name type="scientific">Aphanomyces stellatus</name>
    <dbReference type="NCBI Taxonomy" id="120398"/>
    <lineage>
        <taxon>Eukaryota</taxon>
        <taxon>Sar</taxon>
        <taxon>Stramenopiles</taxon>
        <taxon>Oomycota</taxon>
        <taxon>Saprolegniomycetes</taxon>
        <taxon>Saprolegniales</taxon>
        <taxon>Verrucalvaceae</taxon>
        <taxon>Aphanomyces</taxon>
    </lineage>
</organism>
<evidence type="ECO:0000313" key="4">
    <source>
        <dbReference type="Proteomes" id="UP000332933"/>
    </source>
</evidence>
<reference evidence="2" key="2">
    <citation type="submission" date="2019-06" db="EMBL/GenBank/DDBJ databases">
        <title>Genomics analysis of Aphanomyces spp. identifies a new class of oomycete effector associated with host adaptation.</title>
        <authorList>
            <person name="Gaulin E."/>
        </authorList>
    </citation>
    <scope>NUCLEOTIDE SEQUENCE</scope>
    <source>
        <strain evidence="2">CBS 578.67</strain>
    </source>
</reference>
<proteinExistence type="predicted"/>
<evidence type="ECO:0000256" key="1">
    <source>
        <dbReference type="SAM" id="Coils"/>
    </source>
</evidence>
<accession>A0A485K6U2</accession>
<dbReference type="EMBL" id="VJMH01000051">
    <property type="protein sequence ID" value="KAF0719745.1"/>
    <property type="molecule type" value="Genomic_DNA"/>
</dbReference>
<evidence type="ECO:0000313" key="3">
    <source>
        <dbReference type="EMBL" id="VFT78041.1"/>
    </source>
</evidence>
<dbReference type="Proteomes" id="UP000332933">
    <property type="component" value="Unassembled WGS sequence"/>
</dbReference>
<sequence length="333" mass="38656">MEVATLTHQLAVLQIELARLLDTKQHRSSPWALNWKQVALALKDDVAEHQEEQKRLKAKMAATQRLLRDLRLFARQAIPSAPDATKKNWRNISLLAHPTSRAHGMTWILQQMYENADRMLSEHGFPSLPMDRDYEDVCIEFNKDGYSQLEFRSQSEILKPMDDVRATYHRLLQQHLCEWLMVDGPGVLSYTTAVETTDTTALHYMITQTGESINLLCGEFHEQDRSVFVVQQIQDDESRTQGRQRARSCWYDMRRDRPSGKWTLRILQRLSQCFTSAGHISLEEEAMYWGLDLGECPDEELKRARYRRRTLELASLLYLTSSSVMRKVAGTPK</sequence>
<gene>
    <name evidence="3" type="primary">Aste57867_817</name>
    <name evidence="2" type="ORF">As57867_000816</name>
    <name evidence="3" type="ORF">ASTE57867_817</name>
</gene>
<dbReference type="EMBL" id="CAADRA010000051">
    <property type="protein sequence ID" value="VFT78041.1"/>
    <property type="molecule type" value="Genomic_DNA"/>
</dbReference>
<feature type="coiled-coil region" evidence="1">
    <location>
        <begin position="3"/>
        <end position="66"/>
    </location>
</feature>
<name>A0A485K6U2_9STRA</name>
<keyword evidence="4" id="KW-1185">Reference proteome</keyword>
<protein>
    <submittedName>
        <fullName evidence="3">Aste57867_817 protein</fullName>
    </submittedName>
</protein>